<dbReference type="PANTHER" id="PTHR12128:SF66">
    <property type="entry name" value="4-HYDROXY-2-OXOGLUTARATE ALDOLASE, MITOCHONDRIAL"/>
    <property type="match status" value="1"/>
</dbReference>
<organism evidence="17 18">
    <name type="scientific">SAR86 cluster bacterium SAR86A</name>
    <dbReference type="NCBI Taxonomy" id="1123866"/>
    <lineage>
        <taxon>Bacteria</taxon>
        <taxon>Pseudomonadati</taxon>
        <taxon>Pseudomonadota</taxon>
        <taxon>Gammaproteobacteria</taxon>
        <taxon>SAR86 cluster</taxon>
    </lineage>
</organism>
<dbReference type="STRING" id="1123866.NT01SARS_0210"/>
<comment type="subunit">
    <text evidence="12">Homotetramer; dimer of dimers.</text>
</comment>
<accession>J5K7C9</accession>
<dbReference type="GO" id="GO:0008840">
    <property type="term" value="F:4-hydroxy-tetrahydrodipicolinate synthase activity"/>
    <property type="evidence" value="ECO:0007669"/>
    <property type="project" value="UniProtKB-UniRule"/>
</dbReference>
<feature type="site" description="Part of a proton relay during catalysis" evidence="12 16">
    <location>
        <position position="64"/>
    </location>
</feature>
<evidence type="ECO:0000256" key="15">
    <source>
        <dbReference type="PIRSR" id="PIRSR001365-2"/>
    </source>
</evidence>
<dbReference type="HOGENOM" id="CLU_049343_7_1_6"/>
<feature type="site" description="L-lysine inhibitor binding" evidence="16">
    <location>
        <position position="100"/>
    </location>
</feature>
<evidence type="ECO:0000256" key="2">
    <source>
        <dbReference type="ARBA" id="ARBA00005120"/>
    </source>
</evidence>
<evidence type="ECO:0000256" key="1">
    <source>
        <dbReference type="ARBA" id="ARBA00003294"/>
    </source>
</evidence>
<dbReference type="EC" id="4.3.3.7" evidence="4 12"/>
<evidence type="ECO:0000256" key="14">
    <source>
        <dbReference type="PIRSR" id="PIRSR001365-1"/>
    </source>
</evidence>
<feature type="active site" description="Schiff-base intermediate with substrate" evidence="12 14">
    <location>
        <position position="181"/>
    </location>
</feature>
<dbReference type="PRINTS" id="PR00146">
    <property type="entry name" value="DHPICSNTHASE"/>
</dbReference>
<evidence type="ECO:0000313" key="18">
    <source>
        <dbReference type="Proteomes" id="UP000010305"/>
    </source>
</evidence>
<feature type="binding site" evidence="12 15">
    <location>
        <position position="65"/>
    </location>
    <ligand>
        <name>pyruvate</name>
        <dbReference type="ChEBI" id="CHEBI:15361"/>
    </ligand>
</feature>
<feature type="site" description="L-lysine inhibitor binding; via carbonyl oxygen" evidence="16">
    <location>
        <position position="69"/>
    </location>
</feature>
<protein>
    <recommendedName>
        <fullName evidence="4 12">4-hydroxy-tetrahydrodipicolinate synthase</fullName>
        <shortName evidence="12">HTPA synthase</shortName>
        <ecNumber evidence="4 12">4.3.3.7</ecNumber>
    </recommendedName>
</protein>
<dbReference type="HAMAP" id="MF_00418">
    <property type="entry name" value="DapA"/>
    <property type="match status" value="1"/>
</dbReference>
<comment type="similarity">
    <text evidence="3 12 13">Belongs to the DapA family.</text>
</comment>
<evidence type="ECO:0000256" key="10">
    <source>
        <dbReference type="ARBA" id="ARBA00023270"/>
    </source>
</evidence>
<evidence type="ECO:0000256" key="13">
    <source>
        <dbReference type="PIRNR" id="PIRNR001365"/>
    </source>
</evidence>
<evidence type="ECO:0000256" key="12">
    <source>
        <dbReference type="HAMAP-Rule" id="MF_00418"/>
    </source>
</evidence>
<evidence type="ECO:0000256" key="5">
    <source>
        <dbReference type="ARBA" id="ARBA00022490"/>
    </source>
</evidence>
<dbReference type="InterPro" id="IPR002220">
    <property type="entry name" value="DapA-like"/>
</dbReference>
<dbReference type="GO" id="GO:0005829">
    <property type="term" value="C:cytosol"/>
    <property type="evidence" value="ECO:0007669"/>
    <property type="project" value="TreeGrafter"/>
</dbReference>
<evidence type="ECO:0000256" key="7">
    <source>
        <dbReference type="ARBA" id="ARBA00022915"/>
    </source>
</evidence>
<dbReference type="PROSITE" id="PS00665">
    <property type="entry name" value="DHDPS_1"/>
    <property type="match status" value="1"/>
</dbReference>
<comment type="pathway">
    <text evidence="2 12">Amino-acid biosynthesis; L-lysine biosynthesis via DAP pathway; (S)-tetrahydrodipicolinate from L-aspartate: step 3/4.</text>
</comment>
<feature type="site" description="Part of a proton relay during catalysis" evidence="12 16">
    <location>
        <position position="127"/>
    </location>
</feature>
<proteinExistence type="inferred from homology"/>
<keyword evidence="9 12" id="KW-0456">Lyase</keyword>
<dbReference type="Proteomes" id="UP000010305">
    <property type="component" value="Unassembled WGS sequence"/>
</dbReference>
<name>J5K7C9_9GAMM</name>
<keyword evidence="6 12" id="KW-0028">Amino-acid biosynthesis</keyword>
<reference evidence="17 18" key="1">
    <citation type="journal article" date="2012" name="ISME J.">
        <title>Genomic insights to SAR86, an abundant and uncultivated marine bacterial lineage.</title>
        <authorList>
            <person name="Dupont C.L."/>
            <person name="Rusch D.B."/>
            <person name="Yooseph S."/>
            <person name="Lombardo M.J."/>
            <person name="Richter R.A."/>
            <person name="Valas R."/>
            <person name="Novotny M."/>
            <person name="Yee-Greenbaum J."/>
            <person name="Selengut J.D."/>
            <person name="Haft D.H."/>
            <person name="Halpern A.L."/>
            <person name="Lasken R.S."/>
            <person name="Nealson K."/>
            <person name="Friedman R."/>
            <person name="Venter J.C."/>
        </authorList>
    </citation>
    <scope>NUCLEOTIDE SEQUENCE [LARGE SCALE GENOMIC DNA]</scope>
</reference>
<keyword evidence="7 12" id="KW-0220">Diaminopimelate biosynthesis</keyword>
<comment type="function">
    <text evidence="1 12">Catalyzes the condensation of (S)-aspartate-beta-semialdehyde [(S)-ASA] and pyruvate to 4-hydroxy-tetrahydrodipicolinate (HTPA).</text>
</comment>
<keyword evidence="8 12" id="KW-0457">Lysine biosynthesis</keyword>
<evidence type="ECO:0000256" key="11">
    <source>
        <dbReference type="ARBA" id="ARBA00047836"/>
    </source>
</evidence>
<dbReference type="Gene3D" id="3.20.20.70">
    <property type="entry name" value="Aldolase class I"/>
    <property type="match status" value="1"/>
</dbReference>
<dbReference type="CDD" id="cd00950">
    <property type="entry name" value="DHDPS"/>
    <property type="match status" value="1"/>
</dbReference>
<feature type="site" description="L-lysine inhibitor binding" evidence="16">
    <location>
        <position position="126"/>
    </location>
</feature>
<dbReference type="InterPro" id="IPR020624">
    <property type="entry name" value="Schiff_base-form_aldolases_CS"/>
</dbReference>
<dbReference type="GO" id="GO:0009089">
    <property type="term" value="P:lysine biosynthetic process via diaminopimelate"/>
    <property type="evidence" value="ECO:0007669"/>
    <property type="project" value="UniProtKB-UniRule"/>
</dbReference>
<dbReference type="InterPro" id="IPR020625">
    <property type="entry name" value="Schiff_base-form_aldolases_AS"/>
</dbReference>
<dbReference type="PIRSF" id="PIRSF001365">
    <property type="entry name" value="DHDPS"/>
    <property type="match status" value="1"/>
</dbReference>
<feature type="binding site" evidence="12 15">
    <location>
        <position position="225"/>
    </location>
    <ligand>
        <name>pyruvate</name>
        <dbReference type="ChEBI" id="CHEBI:15361"/>
    </ligand>
</feature>
<evidence type="ECO:0000256" key="6">
    <source>
        <dbReference type="ARBA" id="ARBA00022605"/>
    </source>
</evidence>
<dbReference type="Pfam" id="PF00701">
    <property type="entry name" value="DHDPS"/>
    <property type="match status" value="1"/>
</dbReference>
<gene>
    <name evidence="12 17" type="primary">dapA</name>
    <name evidence="17" type="ORF">NT01SARS_0210</name>
</gene>
<dbReference type="InterPro" id="IPR005263">
    <property type="entry name" value="DapA"/>
</dbReference>
<dbReference type="PROSITE" id="PS00666">
    <property type="entry name" value="DHDPS_2"/>
    <property type="match status" value="1"/>
</dbReference>
<dbReference type="UniPathway" id="UPA00034">
    <property type="reaction ID" value="UER00017"/>
</dbReference>
<dbReference type="AlphaFoldDB" id="J5K7C9"/>
<dbReference type="InterPro" id="IPR013785">
    <property type="entry name" value="Aldolase_TIM"/>
</dbReference>
<sequence>MTVIFIIVYSLILLNYKTMQELNGSFVALVSPMKSNGDIDHSALKKLIDWHIEEGTDGIVSVGTTGESATVNFNEHIELIKYTVDYVNNRVPVIAGTGANSTSEALDLTIESEKNGADYALLVTPYYNKPTQAGLIKHYTKIADSCNIPQILYNVPSRTSCDLLPETVKHLSNHKNIVGIKEAVNDKQRINDLINISKDNDNFKILSGDDPTFCEFLQLGGDGVISVAANVIPNDISKICKAVRNNNNEEATEINKKYFNLYELLFIESNPIPVKWMLYKMGLIDNILRLPLIELDTKYHEIISAEMIKLQLI</sequence>
<dbReference type="GO" id="GO:0019877">
    <property type="term" value="P:diaminopimelate biosynthetic process"/>
    <property type="evidence" value="ECO:0007669"/>
    <property type="project" value="UniProtKB-UniRule"/>
</dbReference>
<feature type="site" description="L-lysine inhibitor binding" evidence="16">
    <location>
        <position position="104"/>
    </location>
</feature>
<dbReference type="NCBIfam" id="TIGR00674">
    <property type="entry name" value="dapA"/>
    <property type="match status" value="1"/>
</dbReference>
<dbReference type="SUPFAM" id="SSF51569">
    <property type="entry name" value="Aldolase"/>
    <property type="match status" value="1"/>
</dbReference>
<evidence type="ECO:0000313" key="17">
    <source>
        <dbReference type="EMBL" id="EJP71733.1"/>
    </source>
</evidence>
<dbReference type="PANTHER" id="PTHR12128">
    <property type="entry name" value="DIHYDRODIPICOLINATE SYNTHASE"/>
    <property type="match status" value="1"/>
</dbReference>
<feature type="active site" description="Proton donor/acceptor" evidence="12 14">
    <location>
        <position position="153"/>
    </location>
</feature>
<evidence type="ECO:0000256" key="16">
    <source>
        <dbReference type="PIRSR" id="PIRSR001365-3"/>
    </source>
</evidence>
<keyword evidence="10 12" id="KW-0704">Schiff base</keyword>
<dbReference type="EMBL" id="JH611156">
    <property type="protein sequence ID" value="EJP71733.1"/>
    <property type="molecule type" value="Genomic_DNA"/>
</dbReference>
<evidence type="ECO:0000256" key="9">
    <source>
        <dbReference type="ARBA" id="ARBA00023239"/>
    </source>
</evidence>
<comment type="subcellular location">
    <subcellularLocation>
        <location evidence="12">Cytoplasm</location>
    </subcellularLocation>
</comment>
<evidence type="ECO:0000256" key="4">
    <source>
        <dbReference type="ARBA" id="ARBA00012086"/>
    </source>
</evidence>
<evidence type="ECO:0000256" key="3">
    <source>
        <dbReference type="ARBA" id="ARBA00007592"/>
    </source>
</evidence>
<comment type="caution">
    <text evidence="12">Was originally thought to be a dihydrodipicolinate synthase (DHDPS), catalyzing the condensation of (S)-aspartate-beta-semialdehyde [(S)-ASA] and pyruvate to dihydrodipicolinate (DHDP). However, it was shown in E.coli that the product of the enzymatic reaction is not dihydrodipicolinate but in fact (4S)-4-hydroxy-2,3,4,5-tetrahydro-(2S)-dipicolinic acid (HTPA), and that the consecutive dehydration reaction leading to DHDP is not spontaneous but catalyzed by DapB.</text>
</comment>
<comment type="catalytic activity">
    <reaction evidence="11 12">
        <text>L-aspartate 4-semialdehyde + pyruvate = (2S,4S)-4-hydroxy-2,3,4,5-tetrahydrodipicolinate + H2O + H(+)</text>
        <dbReference type="Rhea" id="RHEA:34171"/>
        <dbReference type="ChEBI" id="CHEBI:15361"/>
        <dbReference type="ChEBI" id="CHEBI:15377"/>
        <dbReference type="ChEBI" id="CHEBI:15378"/>
        <dbReference type="ChEBI" id="CHEBI:67139"/>
        <dbReference type="ChEBI" id="CHEBI:537519"/>
        <dbReference type="EC" id="4.3.3.7"/>
    </reaction>
</comment>
<dbReference type="SMART" id="SM01130">
    <property type="entry name" value="DHDPS"/>
    <property type="match status" value="1"/>
</dbReference>
<keyword evidence="5 12" id="KW-0963">Cytoplasm</keyword>
<evidence type="ECO:0000256" key="8">
    <source>
        <dbReference type="ARBA" id="ARBA00023154"/>
    </source>
</evidence>